<dbReference type="SUPFAM" id="SSF48019">
    <property type="entry name" value="post-AAA+ oligomerization domain-like"/>
    <property type="match status" value="1"/>
</dbReference>
<comment type="similarity">
    <text evidence="1">Belongs to the AAA ATPase family. RarA/MGS1/WRNIP1 subfamily.</text>
</comment>
<feature type="region of interest" description="Disordered" evidence="5">
    <location>
        <begin position="45"/>
        <end position="120"/>
    </location>
</feature>
<reference evidence="7" key="1">
    <citation type="submission" date="2018-04" db="EMBL/GenBank/DDBJ databases">
        <authorList>
            <person name="Go L.Y."/>
            <person name="Mitchell J.A."/>
        </authorList>
    </citation>
    <scope>NUCLEOTIDE SEQUENCE</scope>
    <source>
        <tissue evidence="7">Whole organism</tissue>
    </source>
</reference>
<dbReference type="GO" id="GO:0003677">
    <property type="term" value="F:DNA binding"/>
    <property type="evidence" value="ECO:0007669"/>
    <property type="project" value="InterPro"/>
</dbReference>
<dbReference type="EMBL" id="UFQT01000195">
    <property type="protein sequence ID" value="SSX21486.1"/>
    <property type="molecule type" value="Genomic_DNA"/>
</dbReference>
<dbReference type="FunFam" id="3.40.50.300:FF:000137">
    <property type="entry name" value="Replication-associated recombination protein A"/>
    <property type="match status" value="1"/>
</dbReference>
<dbReference type="CDD" id="cd18139">
    <property type="entry name" value="HLD_clamp_RarA"/>
    <property type="match status" value="1"/>
</dbReference>
<dbReference type="Gene3D" id="3.30.160.60">
    <property type="entry name" value="Classic Zinc Finger"/>
    <property type="match status" value="1"/>
</dbReference>
<dbReference type="InterPro" id="IPR032423">
    <property type="entry name" value="AAA_assoc_2"/>
</dbReference>
<evidence type="ECO:0000256" key="5">
    <source>
        <dbReference type="SAM" id="MobiDB-lite"/>
    </source>
</evidence>
<dbReference type="InterPro" id="IPR051314">
    <property type="entry name" value="AAA_ATPase_RarA/MGS1/WRNIP1"/>
</dbReference>
<dbReference type="InterPro" id="IPR003959">
    <property type="entry name" value="ATPase_AAA_core"/>
</dbReference>
<dbReference type="Gene3D" id="1.20.272.10">
    <property type="match status" value="1"/>
</dbReference>
<feature type="domain" description="AAA+ ATPase" evidence="6">
    <location>
        <begin position="162"/>
        <end position="284"/>
    </location>
</feature>
<dbReference type="OMA" id="MPECDVH"/>
<feature type="compositionally biased region" description="Basic and acidic residues" evidence="5">
    <location>
        <begin position="111"/>
        <end position="120"/>
    </location>
</feature>
<dbReference type="GO" id="GO:0017116">
    <property type="term" value="F:single-stranded DNA helicase activity"/>
    <property type="evidence" value="ECO:0007669"/>
    <property type="project" value="TreeGrafter"/>
</dbReference>
<dbReference type="Gene3D" id="1.10.3710.10">
    <property type="entry name" value="DNA polymerase III clamp loader subunits, C-terminal domain"/>
    <property type="match status" value="1"/>
</dbReference>
<proteinExistence type="inferred from homology"/>
<dbReference type="Pfam" id="PF12002">
    <property type="entry name" value="MgsA_C"/>
    <property type="match status" value="1"/>
</dbReference>
<keyword evidence="4" id="KW-0067">ATP-binding</keyword>
<dbReference type="GO" id="GO:0005634">
    <property type="term" value="C:nucleus"/>
    <property type="evidence" value="ECO:0007669"/>
    <property type="project" value="TreeGrafter"/>
</dbReference>
<sequence length="544" mass="60642">MASGECSTGTEDKSDDQKENGVFCPICDKQVDSKEIVDHVDKCLFLRQEEPENMNKSNGSVRESKRSFPLFEKSSKPASKRMKLSPKGALPKSKKSEPIKISESSDSDTPLESKVKNQEEPAKVDMIPLAEKVRPKTMEEFIGQSSILGKGTILRKLFENSEIPSLILWGPPGCGKTSFSNVIHQKCKESENLRFVKTSAAFGSGVNDIKEIIKVAKNEAKFKRKTILFMDEIHRFNKAQQDIFLPHVENGTITLIGATTENPSFALNTALLSRCRVIVMEKLQTDELIEILKRGLEVYQGICVDKDEELPNISFIPKLIVERGTLKWLAEMSDGDARNALNSLQLAIQSVEANKTTGIQKLSIDQLKDGIKRSHLLYDRKGDQHYDMISALHKSIRASDDNAALYWVTRMMLGGEDPRYICRRLVRAASEDIGLADPDAVAIALNALQAVQLVGMPEADCIVAQCAVYLARAPKSTETYYALKRCQEDIKNCKGPLPPVPLHLRNAPTKMMKDLGYGSGYNTMHRESSGLTYMPEGMEDVTYF</sequence>
<evidence type="ECO:0000259" key="6">
    <source>
        <dbReference type="SMART" id="SM00382"/>
    </source>
</evidence>
<dbReference type="AlphaFoldDB" id="A0A336LTW2"/>
<keyword evidence="3" id="KW-0547">Nucleotide-binding</keyword>
<dbReference type="CDD" id="cd00009">
    <property type="entry name" value="AAA"/>
    <property type="match status" value="1"/>
</dbReference>
<dbReference type="SUPFAM" id="SSF52540">
    <property type="entry name" value="P-loop containing nucleoside triphosphate hydrolases"/>
    <property type="match status" value="1"/>
</dbReference>
<dbReference type="Gene3D" id="3.40.50.300">
    <property type="entry name" value="P-loop containing nucleotide triphosphate hydrolases"/>
    <property type="match status" value="1"/>
</dbReference>
<accession>A0A336LTW2</accession>
<gene>
    <name evidence="8" type="primary">CSON004707</name>
</gene>
<dbReference type="FunFam" id="1.20.272.10:FF:000001">
    <property type="entry name" value="Putative AAA family ATPase"/>
    <property type="match status" value="1"/>
</dbReference>
<dbReference type="SMART" id="SM00382">
    <property type="entry name" value="AAA"/>
    <property type="match status" value="1"/>
</dbReference>
<dbReference type="Gene3D" id="1.10.8.60">
    <property type="match status" value="1"/>
</dbReference>
<dbReference type="VEuPathDB" id="VectorBase:CSON004707"/>
<dbReference type="InterPro" id="IPR027417">
    <property type="entry name" value="P-loop_NTPase"/>
</dbReference>
<evidence type="ECO:0000313" key="8">
    <source>
        <dbReference type="EMBL" id="SSX21486.1"/>
    </source>
</evidence>
<evidence type="ECO:0000256" key="4">
    <source>
        <dbReference type="ARBA" id="ARBA00022840"/>
    </source>
</evidence>
<evidence type="ECO:0000256" key="3">
    <source>
        <dbReference type="ARBA" id="ARBA00022741"/>
    </source>
</evidence>
<keyword evidence="2" id="KW-0235">DNA replication</keyword>
<dbReference type="InterPro" id="IPR008921">
    <property type="entry name" value="DNA_pol3_clamp-load_cplx_C"/>
</dbReference>
<protein>
    <submittedName>
        <fullName evidence="8">CSON004707 protein</fullName>
    </submittedName>
</protein>
<feature type="compositionally biased region" description="Basic and acidic residues" evidence="5">
    <location>
        <begin position="10"/>
        <end position="19"/>
    </location>
</feature>
<dbReference type="GO" id="GO:0000731">
    <property type="term" value="P:DNA synthesis involved in DNA repair"/>
    <property type="evidence" value="ECO:0007669"/>
    <property type="project" value="TreeGrafter"/>
</dbReference>
<evidence type="ECO:0000256" key="1">
    <source>
        <dbReference type="ARBA" id="ARBA00008959"/>
    </source>
</evidence>
<dbReference type="PANTHER" id="PTHR13779:SF7">
    <property type="entry name" value="ATPASE WRNIP1"/>
    <property type="match status" value="1"/>
</dbReference>
<dbReference type="GO" id="GO:0008047">
    <property type="term" value="F:enzyme activator activity"/>
    <property type="evidence" value="ECO:0007669"/>
    <property type="project" value="TreeGrafter"/>
</dbReference>
<dbReference type="PANTHER" id="PTHR13779">
    <property type="entry name" value="WERNER HELICASE-INTERACTING PROTEIN 1 FAMILY MEMBER"/>
    <property type="match status" value="1"/>
</dbReference>
<feature type="region of interest" description="Disordered" evidence="5">
    <location>
        <begin position="1"/>
        <end position="21"/>
    </location>
</feature>
<name>A0A336LTW2_CULSO</name>
<organism evidence="8">
    <name type="scientific">Culicoides sonorensis</name>
    <name type="common">Biting midge</name>
    <dbReference type="NCBI Taxonomy" id="179676"/>
    <lineage>
        <taxon>Eukaryota</taxon>
        <taxon>Metazoa</taxon>
        <taxon>Ecdysozoa</taxon>
        <taxon>Arthropoda</taxon>
        <taxon>Hexapoda</taxon>
        <taxon>Insecta</taxon>
        <taxon>Pterygota</taxon>
        <taxon>Neoptera</taxon>
        <taxon>Endopterygota</taxon>
        <taxon>Diptera</taxon>
        <taxon>Nematocera</taxon>
        <taxon>Chironomoidea</taxon>
        <taxon>Ceratopogonidae</taxon>
        <taxon>Ceratopogoninae</taxon>
        <taxon>Culicoides</taxon>
        <taxon>Monoculicoides</taxon>
    </lineage>
</organism>
<dbReference type="Pfam" id="PF16193">
    <property type="entry name" value="AAA_assoc_2"/>
    <property type="match status" value="1"/>
</dbReference>
<dbReference type="Pfam" id="PF00004">
    <property type="entry name" value="AAA"/>
    <property type="match status" value="1"/>
</dbReference>
<evidence type="ECO:0000256" key="2">
    <source>
        <dbReference type="ARBA" id="ARBA00022705"/>
    </source>
</evidence>
<dbReference type="GO" id="GO:0006261">
    <property type="term" value="P:DNA-templated DNA replication"/>
    <property type="evidence" value="ECO:0007669"/>
    <property type="project" value="TreeGrafter"/>
</dbReference>
<dbReference type="EMBL" id="UFQS01000195">
    <property type="protein sequence ID" value="SSX01106.1"/>
    <property type="molecule type" value="Genomic_DNA"/>
</dbReference>
<dbReference type="InterPro" id="IPR003593">
    <property type="entry name" value="AAA+_ATPase"/>
</dbReference>
<reference evidence="8" key="2">
    <citation type="submission" date="2018-07" db="EMBL/GenBank/DDBJ databases">
        <authorList>
            <person name="Quirk P.G."/>
            <person name="Krulwich T.A."/>
        </authorList>
    </citation>
    <scope>NUCLEOTIDE SEQUENCE</scope>
</reference>
<dbReference type="GO" id="GO:0005524">
    <property type="term" value="F:ATP binding"/>
    <property type="evidence" value="ECO:0007669"/>
    <property type="project" value="UniProtKB-KW"/>
</dbReference>
<dbReference type="GO" id="GO:0016887">
    <property type="term" value="F:ATP hydrolysis activity"/>
    <property type="evidence" value="ECO:0007669"/>
    <property type="project" value="InterPro"/>
</dbReference>
<evidence type="ECO:0000313" key="7">
    <source>
        <dbReference type="EMBL" id="SSX01106.1"/>
    </source>
</evidence>
<dbReference type="InterPro" id="IPR021886">
    <property type="entry name" value="MgsA_C"/>
</dbReference>